<feature type="region of interest" description="Disordered" evidence="1">
    <location>
        <begin position="37"/>
        <end position="59"/>
    </location>
</feature>
<feature type="region of interest" description="Disordered" evidence="1">
    <location>
        <begin position="264"/>
        <end position="306"/>
    </location>
</feature>
<name>A0A5N5D4K3_9PEZI</name>
<dbReference type="Proteomes" id="UP000325902">
    <property type="component" value="Unassembled WGS sequence"/>
</dbReference>
<comment type="caution">
    <text evidence="2">The sequence shown here is derived from an EMBL/GenBank/DDBJ whole genome shotgun (WGS) entry which is preliminary data.</text>
</comment>
<gene>
    <name evidence="2" type="ORF">DBV05_g8863</name>
</gene>
<keyword evidence="3" id="KW-1185">Reference proteome</keyword>
<dbReference type="AlphaFoldDB" id="A0A5N5D4K3"/>
<feature type="compositionally biased region" description="Polar residues" evidence="1">
    <location>
        <begin position="275"/>
        <end position="292"/>
    </location>
</feature>
<evidence type="ECO:0000313" key="2">
    <source>
        <dbReference type="EMBL" id="KAB2572477.1"/>
    </source>
</evidence>
<evidence type="ECO:0000313" key="3">
    <source>
        <dbReference type="Proteomes" id="UP000325902"/>
    </source>
</evidence>
<dbReference type="OrthoDB" id="3595619at2759"/>
<protein>
    <submittedName>
        <fullName evidence="2">Uncharacterized protein</fullName>
    </submittedName>
</protein>
<feature type="region of interest" description="Disordered" evidence="1">
    <location>
        <begin position="482"/>
        <end position="504"/>
    </location>
</feature>
<evidence type="ECO:0000256" key="1">
    <source>
        <dbReference type="SAM" id="MobiDB-lite"/>
    </source>
</evidence>
<proteinExistence type="predicted"/>
<sequence>MGAHHSVEVDGTTTGWLASSPFAGCCASGSRADEEVDPFQINHGNGRRRSITDEQPRSLRPLMLESARPLPRPSTGQAMRQWVGNRQVESRTPGYPYLSMRSAKAKNSSRPLISAPTDFRHIDGSGTHAPMTMPAPVSRQVQADTQPGPTLRRKPSFRPLQLSIYMPEQQLSPLPDFMRNSWDKQPSALPFPGQAHVRNRTDSMCSEPAFMVPRKPIPSYVDGSFGDYDDARTIDIPLRAVKRSSTMPIPDRPKTINADLCSYERNTDSPLPISGPSSPRMRSNTEPISSSRSLRKRPSYRTPRDSVEDAISELNSIVEEQRAKKLASNSPKQHHVPALAPNFKMHVRSETLSDIGSALSVPFTTKPLPSIPPSPVVDNEDSPAMPSLTNSQTDLLIRFPTPPASTSASRINTPKSRLATFMQRRRNNASVDTLRTYTSSKLTHSRTATDDTLNSFASSVTATSASDFYHAPAIAALQSDTSSRPYASPSLASTTATCPTNSTLSLPDTISTVRDVLYQDEDDDDDSDARSSTPDTTVSAATSPVPERVNTRNLSVPSFGIALEMRERQGKSWSAVVEGLDDKKIESGEGIPKPPQYVDLDYEEARRGRTRQSGVGIAF</sequence>
<dbReference type="EMBL" id="VCHE01000077">
    <property type="protein sequence ID" value="KAB2572477.1"/>
    <property type="molecule type" value="Genomic_DNA"/>
</dbReference>
<feature type="region of interest" description="Disordered" evidence="1">
    <location>
        <begin position="520"/>
        <end position="551"/>
    </location>
</feature>
<reference evidence="2 3" key="1">
    <citation type="journal article" date="2019" name="Sci. Rep.">
        <title>A multi-omics analysis of the grapevine pathogen Lasiodiplodia theobromae reveals that temperature affects the expression of virulence- and pathogenicity-related genes.</title>
        <authorList>
            <person name="Felix C."/>
            <person name="Meneses R."/>
            <person name="Goncalves M.F.M."/>
            <person name="Tilleman L."/>
            <person name="Duarte A.S."/>
            <person name="Jorrin-Novo J.V."/>
            <person name="Van de Peer Y."/>
            <person name="Deforce D."/>
            <person name="Van Nieuwerburgh F."/>
            <person name="Esteves A.C."/>
            <person name="Alves A."/>
        </authorList>
    </citation>
    <scope>NUCLEOTIDE SEQUENCE [LARGE SCALE GENOMIC DNA]</scope>
    <source>
        <strain evidence="2 3">LA-SOL3</strain>
    </source>
</reference>
<organism evidence="2 3">
    <name type="scientific">Lasiodiplodia theobromae</name>
    <dbReference type="NCBI Taxonomy" id="45133"/>
    <lineage>
        <taxon>Eukaryota</taxon>
        <taxon>Fungi</taxon>
        <taxon>Dikarya</taxon>
        <taxon>Ascomycota</taxon>
        <taxon>Pezizomycotina</taxon>
        <taxon>Dothideomycetes</taxon>
        <taxon>Dothideomycetes incertae sedis</taxon>
        <taxon>Botryosphaeriales</taxon>
        <taxon>Botryosphaeriaceae</taxon>
        <taxon>Lasiodiplodia</taxon>
    </lineage>
</organism>
<accession>A0A5N5D4K3</accession>